<sequence length="792" mass="90009">MQIEEMQNYPVDLPILVEDELFLYPFMITPIFISDSENMKALDLAIKKDSMLFVAPSKFENGRAFDEIYDCGVVGTIMRKVPLPDGRIKILFQGYAKAKIIEPISNKPLEAKIDLIREEPLDEAKKEALLDVLKEKIKILANISHYFSPDLLRTIDEGMDASRICDLVLNIVRIKKQDAYDFFILTNLEEKLLKLIDLIAQEIEANKIQKEIKNKVHSRIDKVNKEYFLKEQLRQIQKELGSDTQKEDEIRDYYKKLESKKKFMHEDAYKEIKKQIEKFERIHQDNSEASMIQTYIETALDVPFEKVAKKKLDIKEVSKHLNNDHYALNKPKERIEEYFAVRELLEKRAIADKDGAKVILCLYGPPGVGKTSLANSVAKALKRELIRIALGGLEDVNELRGHRRTYIGAMPGRITQGLIEAKQINPVIVLDEIDKLNRSFRGDPSAVLLEILDPEQNSKFRDYYLNFNIDLSKIIFIATANDISNIPAPLRDRMEFIELSSYTPNEKFHIAKKYLIPDELKKHGLKTNELNINDETIELIISEYTRESGVRNLRRKVAELCRKSAKKLLLENIKKVNINTKNLADFLDKKVFEIEKNDGENRIGQVNGLAWTSVGGDVLKVEAIKIKGKGNLTLTGSLGDVMKESAKIAFSVIKVLIDQGKIKVPKKFILDPKANVYDSYDLHIHVPDGATPKDGPSAGITISTAIASVFSDKKVCADVAMTGEIDLAGNVLPIGGLKEKLIAAYKADIKIALIPKKNYKRDLKDIPDEVKENMKIIAVENFDEVLKYALVK</sequence>
<dbReference type="InterPro" id="IPR003111">
    <property type="entry name" value="Lon_prtase_N"/>
</dbReference>
<dbReference type="InterPro" id="IPR046336">
    <property type="entry name" value="Lon_prtase_N_sf"/>
</dbReference>
<dbReference type="GO" id="GO:0043565">
    <property type="term" value="F:sequence-specific DNA binding"/>
    <property type="evidence" value="ECO:0007669"/>
    <property type="project" value="UniProtKB-UniRule"/>
</dbReference>
<evidence type="ECO:0000256" key="14">
    <source>
        <dbReference type="PROSITE-ProRule" id="PRU01122"/>
    </source>
</evidence>
<evidence type="ECO:0000256" key="12">
    <source>
        <dbReference type="PIRSR" id="PIRSR001174-1"/>
    </source>
</evidence>
<evidence type="ECO:0000313" key="19">
    <source>
        <dbReference type="Proteomes" id="UP000310353"/>
    </source>
</evidence>
<evidence type="ECO:0000256" key="3">
    <source>
        <dbReference type="ARBA" id="ARBA00022670"/>
    </source>
</evidence>
<dbReference type="CDD" id="cd19500">
    <property type="entry name" value="RecA-like_Lon"/>
    <property type="match status" value="1"/>
</dbReference>
<reference evidence="18 19" key="1">
    <citation type="submission" date="2018-05" db="EMBL/GenBank/DDBJ databases">
        <title>Novel Campyloabacter and Helicobacter Species and Strains.</title>
        <authorList>
            <person name="Mannion A.J."/>
            <person name="Shen Z."/>
            <person name="Fox J.G."/>
        </authorList>
    </citation>
    <scope>NUCLEOTIDE SEQUENCE [LARGE SCALE GENOMIC DNA]</scope>
    <source>
        <strain evidence="19">MIT17-670</strain>
    </source>
</reference>
<dbReference type="InterPro" id="IPR003593">
    <property type="entry name" value="AAA+_ATPase"/>
</dbReference>
<evidence type="ECO:0000256" key="9">
    <source>
        <dbReference type="ARBA" id="ARBA00050665"/>
    </source>
</evidence>
<dbReference type="PIRSF" id="PIRSF001174">
    <property type="entry name" value="Lon_proteas"/>
    <property type="match status" value="1"/>
</dbReference>
<dbReference type="InterPro" id="IPR008269">
    <property type="entry name" value="Lon_proteolytic"/>
</dbReference>
<dbReference type="Pfam" id="PF00004">
    <property type="entry name" value="AAA"/>
    <property type="match status" value="1"/>
</dbReference>
<dbReference type="InterPro" id="IPR020568">
    <property type="entry name" value="Ribosomal_Su5_D2-typ_SF"/>
</dbReference>
<dbReference type="PROSITE" id="PS01046">
    <property type="entry name" value="LON_SER"/>
    <property type="match status" value="1"/>
</dbReference>
<dbReference type="EC" id="3.4.21.53" evidence="10 11"/>
<comment type="subunit">
    <text evidence="10 11">Homohexamer. Organized in a ring with a central cavity.</text>
</comment>
<keyword evidence="4 10" id="KW-0547">Nucleotide-binding</keyword>
<dbReference type="PRINTS" id="PR00830">
    <property type="entry name" value="ENDOLAPTASE"/>
</dbReference>
<dbReference type="InterPro" id="IPR027417">
    <property type="entry name" value="P-loop_NTPase"/>
</dbReference>
<keyword evidence="2 10" id="KW-0963">Cytoplasm</keyword>
<dbReference type="AlphaFoldDB" id="A0A4U7BRU8"/>
<evidence type="ECO:0000313" key="18">
    <source>
        <dbReference type="EMBL" id="TKX33110.1"/>
    </source>
</evidence>
<dbReference type="FunFam" id="3.40.50.300:FF:000021">
    <property type="entry name" value="Lon protease homolog"/>
    <property type="match status" value="1"/>
</dbReference>
<dbReference type="Gene3D" id="1.20.58.1480">
    <property type="match status" value="1"/>
</dbReference>
<evidence type="ECO:0000256" key="1">
    <source>
        <dbReference type="ARBA" id="ARBA00004496"/>
    </source>
</evidence>
<gene>
    <name evidence="10 18" type="primary">lon</name>
    <name evidence="18" type="ORF">CQA76_00325</name>
</gene>
<dbReference type="EMBL" id="NXMA01000001">
    <property type="protein sequence ID" value="TKX33110.1"/>
    <property type="molecule type" value="Genomic_DNA"/>
</dbReference>
<feature type="binding site" evidence="10 13">
    <location>
        <begin position="364"/>
        <end position="371"/>
    </location>
    <ligand>
        <name>ATP</name>
        <dbReference type="ChEBI" id="CHEBI:30616"/>
    </ligand>
</feature>
<dbReference type="GO" id="GO:0005524">
    <property type="term" value="F:ATP binding"/>
    <property type="evidence" value="ECO:0007669"/>
    <property type="project" value="UniProtKB-UniRule"/>
</dbReference>
<evidence type="ECO:0000256" key="6">
    <source>
        <dbReference type="ARBA" id="ARBA00022825"/>
    </source>
</evidence>
<organism evidence="18 19">
    <name type="scientific">Campylobacter aviculae</name>
    <dbReference type="NCBI Taxonomy" id="2510190"/>
    <lineage>
        <taxon>Bacteria</taxon>
        <taxon>Pseudomonadati</taxon>
        <taxon>Campylobacterota</taxon>
        <taxon>Epsilonproteobacteria</taxon>
        <taxon>Campylobacterales</taxon>
        <taxon>Campylobacteraceae</taxon>
        <taxon>Campylobacter</taxon>
    </lineage>
</organism>
<dbReference type="PANTHER" id="PTHR10046">
    <property type="entry name" value="ATP DEPENDENT LON PROTEASE FAMILY MEMBER"/>
    <property type="match status" value="1"/>
</dbReference>
<evidence type="ECO:0000256" key="11">
    <source>
        <dbReference type="PIRNR" id="PIRNR001174"/>
    </source>
</evidence>
<dbReference type="InterPro" id="IPR027543">
    <property type="entry name" value="Lon_bac"/>
</dbReference>
<evidence type="ECO:0000256" key="8">
    <source>
        <dbReference type="ARBA" id="ARBA00023016"/>
    </source>
</evidence>
<dbReference type="SMART" id="SM00464">
    <property type="entry name" value="LON"/>
    <property type="match status" value="1"/>
</dbReference>
<keyword evidence="7 10" id="KW-0067">ATP-binding</keyword>
<comment type="caution">
    <text evidence="18">The sequence shown here is derived from an EMBL/GenBank/DDBJ whole genome shotgun (WGS) entry which is preliminary data.</text>
</comment>
<evidence type="ECO:0000256" key="7">
    <source>
        <dbReference type="ARBA" id="ARBA00022840"/>
    </source>
</evidence>
<keyword evidence="8 10" id="KW-0346">Stress response</keyword>
<proteinExistence type="evidence at transcript level"/>
<dbReference type="SMART" id="SM00382">
    <property type="entry name" value="AAA"/>
    <property type="match status" value="1"/>
</dbReference>
<dbReference type="InterPro" id="IPR014721">
    <property type="entry name" value="Ribsml_uS5_D2-typ_fold_subgr"/>
</dbReference>
<dbReference type="GO" id="GO:0005737">
    <property type="term" value="C:cytoplasm"/>
    <property type="evidence" value="ECO:0007669"/>
    <property type="project" value="UniProtKB-SubCell"/>
</dbReference>
<dbReference type="Proteomes" id="UP000310353">
    <property type="component" value="Unassembled WGS sequence"/>
</dbReference>
<comment type="function">
    <text evidence="10">ATP-dependent serine protease that mediates the selective degradation of mutant and abnormal proteins as well as certain short-lived regulatory proteins. Required for cellular homeostasis and for survival from DNA damage and developmental changes induced by stress. Degrades polypeptides processively to yield small peptide fragments that are 5 to 10 amino acids long. Binds to DNA in a double-stranded, site-specific manner.</text>
</comment>
<evidence type="ECO:0000256" key="13">
    <source>
        <dbReference type="PIRSR" id="PIRSR001174-2"/>
    </source>
</evidence>
<dbReference type="RefSeq" id="WP_137621468.1">
    <property type="nucleotide sequence ID" value="NZ_NXMA01000001.1"/>
</dbReference>
<dbReference type="Gene3D" id="1.20.5.5270">
    <property type="match status" value="1"/>
</dbReference>
<dbReference type="OrthoDB" id="9803599at2"/>
<dbReference type="GO" id="GO:0016887">
    <property type="term" value="F:ATP hydrolysis activity"/>
    <property type="evidence" value="ECO:0007669"/>
    <property type="project" value="UniProtKB-UniRule"/>
</dbReference>
<dbReference type="HAMAP" id="MF_01973">
    <property type="entry name" value="lon_bact"/>
    <property type="match status" value="1"/>
</dbReference>
<feature type="domain" description="Lon N-terminal" evidence="17">
    <location>
        <begin position="13"/>
        <end position="203"/>
    </location>
</feature>
<comment type="subcellular location">
    <subcellularLocation>
        <location evidence="1 10 11">Cytoplasm</location>
    </subcellularLocation>
</comment>
<comment type="catalytic activity">
    <reaction evidence="9 10 11 14">
        <text>Hydrolysis of proteins in presence of ATP.</text>
        <dbReference type="EC" id="3.4.21.53"/>
    </reaction>
</comment>
<dbReference type="Pfam" id="PF02190">
    <property type="entry name" value="LON_substr_bdg"/>
    <property type="match status" value="1"/>
</dbReference>
<dbReference type="PROSITE" id="PS51787">
    <property type="entry name" value="LON_N"/>
    <property type="match status" value="1"/>
</dbReference>
<name>A0A4U7BRU8_9BACT</name>
<feature type="active site" evidence="10 12">
    <location>
        <position position="740"/>
    </location>
</feature>
<evidence type="ECO:0000256" key="4">
    <source>
        <dbReference type="ARBA" id="ARBA00022741"/>
    </source>
</evidence>
<dbReference type="InterPro" id="IPR008268">
    <property type="entry name" value="Peptidase_S16_AS"/>
</dbReference>
<evidence type="ECO:0000259" key="17">
    <source>
        <dbReference type="PROSITE" id="PS51787"/>
    </source>
</evidence>
<evidence type="ECO:0000256" key="2">
    <source>
        <dbReference type="ARBA" id="ARBA00022490"/>
    </source>
</evidence>
<comment type="induction">
    <text evidence="10">By heat shock.</text>
</comment>
<dbReference type="GO" id="GO:0006515">
    <property type="term" value="P:protein quality control for misfolded or incompletely synthesized proteins"/>
    <property type="evidence" value="ECO:0007669"/>
    <property type="project" value="UniProtKB-UniRule"/>
</dbReference>
<dbReference type="GO" id="GO:0004176">
    <property type="term" value="F:ATP-dependent peptidase activity"/>
    <property type="evidence" value="ECO:0007669"/>
    <property type="project" value="UniProtKB-UniRule"/>
</dbReference>
<dbReference type="InterPro" id="IPR027065">
    <property type="entry name" value="Lon_Prtase"/>
</dbReference>
<evidence type="ECO:0000256" key="10">
    <source>
        <dbReference type="HAMAP-Rule" id="MF_01973"/>
    </source>
</evidence>
<keyword evidence="6 10" id="KW-0720">Serine protease</keyword>
<evidence type="ECO:0000256" key="5">
    <source>
        <dbReference type="ARBA" id="ARBA00022801"/>
    </source>
</evidence>
<dbReference type="InterPro" id="IPR054594">
    <property type="entry name" value="Lon_lid"/>
</dbReference>
<protein>
    <recommendedName>
        <fullName evidence="10 11">Lon protease</fullName>
        <ecNumber evidence="10 11">3.4.21.53</ecNumber>
    </recommendedName>
    <alternativeName>
        <fullName evidence="10">ATP-dependent protease La</fullName>
    </alternativeName>
</protein>
<dbReference type="InterPro" id="IPR003959">
    <property type="entry name" value="ATPase_AAA_core"/>
</dbReference>
<accession>A0A4U7BRU8</accession>
<dbReference type="GO" id="GO:0034605">
    <property type="term" value="P:cellular response to heat"/>
    <property type="evidence" value="ECO:0007669"/>
    <property type="project" value="UniProtKB-UniRule"/>
</dbReference>
<dbReference type="Gene3D" id="1.10.8.60">
    <property type="match status" value="1"/>
</dbReference>
<dbReference type="InterPro" id="IPR015947">
    <property type="entry name" value="PUA-like_sf"/>
</dbReference>
<keyword evidence="5 10" id="KW-0378">Hydrolase</keyword>
<dbReference type="NCBIfam" id="TIGR00763">
    <property type="entry name" value="lon"/>
    <property type="match status" value="1"/>
</dbReference>
<feature type="active site" evidence="10 12">
    <location>
        <position position="697"/>
    </location>
</feature>
<keyword evidence="3 10" id="KW-0645">Protease</keyword>
<dbReference type="GO" id="GO:0004252">
    <property type="term" value="F:serine-type endopeptidase activity"/>
    <property type="evidence" value="ECO:0007669"/>
    <property type="project" value="UniProtKB-UniRule"/>
</dbReference>
<evidence type="ECO:0000256" key="15">
    <source>
        <dbReference type="RuleBase" id="RU000591"/>
    </source>
</evidence>
<dbReference type="Pfam" id="PF22667">
    <property type="entry name" value="Lon_lid"/>
    <property type="match status" value="1"/>
</dbReference>
<dbReference type="SUPFAM" id="SSF54211">
    <property type="entry name" value="Ribosomal protein S5 domain 2-like"/>
    <property type="match status" value="1"/>
</dbReference>
<dbReference type="SUPFAM" id="SSF88697">
    <property type="entry name" value="PUA domain-like"/>
    <property type="match status" value="1"/>
</dbReference>
<evidence type="ECO:0000259" key="16">
    <source>
        <dbReference type="PROSITE" id="PS51786"/>
    </source>
</evidence>
<dbReference type="Gene3D" id="3.30.230.10">
    <property type="match status" value="1"/>
</dbReference>
<keyword evidence="19" id="KW-1185">Reference proteome</keyword>
<dbReference type="Gene3D" id="3.40.50.300">
    <property type="entry name" value="P-loop containing nucleotide triphosphate hydrolases"/>
    <property type="match status" value="1"/>
</dbReference>
<dbReference type="SUPFAM" id="SSF52540">
    <property type="entry name" value="P-loop containing nucleoside triphosphate hydrolases"/>
    <property type="match status" value="1"/>
</dbReference>
<feature type="domain" description="Lon proteolytic" evidence="16">
    <location>
        <begin position="600"/>
        <end position="792"/>
    </location>
</feature>
<dbReference type="Gene3D" id="2.30.130.40">
    <property type="entry name" value="LON domain-like"/>
    <property type="match status" value="1"/>
</dbReference>
<dbReference type="PROSITE" id="PS51786">
    <property type="entry name" value="LON_PROTEOLYTIC"/>
    <property type="match status" value="1"/>
</dbReference>
<dbReference type="InterPro" id="IPR004815">
    <property type="entry name" value="Lon_bac/euk-typ"/>
</dbReference>
<comment type="similarity">
    <text evidence="10 11 14 15">Belongs to the peptidase S16 family.</text>
</comment>
<dbReference type="Pfam" id="PF05362">
    <property type="entry name" value="Lon_C"/>
    <property type="match status" value="1"/>
</dbReference>